<protein>
    <recommendedName>
        <fullName evidence="12">Ubiquinone biosynthesis monooxygenase COQ6, mitochondrial</fullName>
        <ecNumber evidence="12">1.14.15.45</ecNumber>
    </recommendedName>
    <alternativeName>
        <fullName evidence="12">2-methoxy-6-polyprenolphenol 4-hydroxylase</fullName>
    </alternativeName>
    <alternativeName>
        <fullName evidence="12">Coenzyme Q10 monooxygenase 6</fullName>
        <ecNumber evidence="12">1.14.15.46</ecNumber>
    </alternativeName>
</protein>
<feature type="domain" description="FAD-binding" evidence="13">
    <location>
        <begin position="153"/>
        <end position="258"/>
    </location>
</feature>
<evidence type="ECO:0000256" key="2">
    <source>
        <dbReference type="ARBA" id="ARBA00005349"/>
    </source>
</evidence>
<comment type="subcellular location">
    <subcellularLocation>
        <location evidence="12">Mitochondrion inner membrane</location>
        <topology evidence="12">Peripheral membrane protein</topology>
        <orientation evidence="12">Matrix side</orientation>
    </subcellularLocation>
    <subcellularLocation>
        <location evidence="12">Golgi apparatus</location>
    </subcellularLocation>
    <subcellularLocation>
        <location evidence="12">Cell projection</location>
    </subcellularLocation>
    <text evidence="12">Localizes to cell processes and Golgi apparatus in podocytes.</text>
</comment>
<dbReference type="EC" id="1.14.15.46" evidence="12"/>
<dbReference type="InterPro" id="IPR018168">
    <property type="entry name" value="Ubi_Hdrlase_CS"/>
</dbReference>
<dbReference type="EC" id="1.14.15.45" evidence="12"/>
<keyword evidence="15" id="KW-1185">Reference proteome</keyword>
<dbReference type="GO" id="GO:0016712">
    <property type="term" value="F:oxidoreductase activity, acting on paired donors, with incorporation or reduction of molecular oxygen, reduced flavin or flavoprotein as one donor, and incorporation of one atom of oxygen"/>
    <property type="evidence" value="ECO:0007669"/>
    <property type="project" value="UniProtKB-UniRule"/>
</dbReference>
<comment type="function">
    <text evidence="12">FAD-dependent monooxygenase required for two non-consecutive steps during ubiquinone biosynthesis. Required for the C5-ring hydroxylation during ubiquinone biosynthesis by catalyzing the hydroxylation of 4-hydroxy-3-(all-trans-polyprenyl)benzoic acid to 3,4-dihydroxy-5-(all-trans-polyprenyl)benzoic acid. Also acts downstream of coq4, for the C1-hydroxylation during ubiquinone biosynthesis by catalyzing the hydroxylation of 2-methoxy-6-(all-trans-polyprenyl)phenol to 2-methoxy-6-(all-trans-polyprenyl)benzene-1,4-diol. The electrons required for the hydroxylation reaction are funneled indirectly to coq6 from NADPH via a ferredoxin/ferredoxin reductase system.</text>
</comment>
<dbReference type="Pfam" id="PF01494">
    <property type="entry name" value="FAD_binding_3"/>
    <property type="match status" value="2"/>
</dbReference>
<dbReference type="EMBL" id="JBBPFD010000012">
    <property type="protein sequence ID" value="KAK7904707.1"/>
    <property type="molecule type" value="Genomic_DNA"/>
</dbReference>
<evidence type="ECO:0000259" key="13">
    <source>
        <dbReference type="Pfam" id="PF01494"/>
    </source>
</evidence>
<keyword evidence="12" id="KW-0966">Cell projection</keyword>
<accession>A0AAW0NY41</accession>
<evidence type="ECO:0000256" key="7">
    <source>
        <dbReference type="ARBA" id="ARBA00022946"/>
    </source>
</evidence>
<keyword evidence="5 12" id="KW-0999">Mitochondrion inner membrane</keyword>
<dbReference type="FunFam" id="3.50.50.60:FF:000066">
    <property type="entry name" value="Ubiquinone biosynthesis monooxygenase COQ6, mitochondrial"/>
    <property type="match status" value="1"/>
</dbReference>
<evidence type="ECO:0000313" key="14">
    <source>
        <dbReference type="EMBL" id="KAK7904707.1"/>
    </source>
</evidence>
<reference evidence="15" key="1">
    <citation type="submission" date="2024-04" db="EMBL/GenBank/DDBJ databases">
        <title>Salinicola lusitanus LLJ914,a marine bacterium isolated from the Okinawa Trough.</title>
        <authorList>
            <person name="Li J."/>
        </authorList>
    </citation>
    <scope>NUCLEOTIDE SEQUENCE [LARGE SCALE GENOMIC DNA]</scope>
</reference>
<evidence type="ECO:0000256" key="4">
    <source>
        <dbReference type="ARBA" id="ARBA00022688"/>
    </source>
</evidence>
<evidence type="ECO:0000256" key="9">
    <source>
        <dbReference type="ARBA" id="ARBA00023033"/>
    </source>
</evidence>
<keyword evidence="11 12" id="KW-0472">Membrane</keyword>
<evidence type="ECO:0000256" key="12">
    <source>
        <dbReference type="HAMAP-Rule" id="MF_03193"/>
    </source>
</evidence>
<comment type="pathway">
    <text evidence="12">Cofactor biosynthesis; ubiquinone biosynthesis.</text>
</comment>
<comment type="catalytic activity">
    <reaction evidence="12">
        <text>a 4-hydroxy-3-(all-trans-polyprenyl)benzoate + 2 reduced [2Fe-2S]-[ferredoxin] + O2 + 2 H(+) = a 3,4-dihydroxy-5-(all-trans-polyprenyl)benzoate + 2 oxidized [2Fe-2S]-[ferredoxin] + H2O</text>
        <dbReference type="Rhea" id="RHEA:81195"/>
        <dbReference type="Rhea" id="RHEA-COMP:9514"/>
        <dbReference type="Rhea" id="RHEA-COMP:10000"/>
        <dbReference type="Rhea" id="RHEA-COMP:10001"/>
        <dbReference type="Rhea" id="RHEA-COMP:10930"/>
        <dbReference type="ChEBI" id="CHEBI:15377"/>
        <dbReference type="ChEBI" id="CHEBI:15378"/>
        <dbReference type="ChEBI" id="CHEBI:15379"/>
        <dbReference type="ChEBI" id="CHEBI:33737"/>
        <dbReference type="ChEBI" id="CHEBI:33738"/>
        <dbReference type="ChEBI" id="CHEBI:64694"/>
        <dbReference type="ChEBI" id="CHEBI:78396"/>
        <dbReference type="EC" id="1.14.15.45"/>
    </reaction>
</comment>
<dbReference type="PROSITE" id="PS01304">
    <property type="entry name" value="UBIH"/>
    <property type="match status" value="1"/>
</dbReference>
<evidence type="ECO:0000256" key="3">
    <source>
        <dbReference type="ARBA" id="ARBA00022630"/>
    </source>
</evidence>
<dbReference type="HAMAP" id="MF_03193">
    <property type="entry name" value="COQ6_monooxygenase"/>
    <property type="match status" value="1"/>
</dbReference>
<dbReference type="GO" id="GO:0042995">
    <property type="term" value="C:cell projection"/>
    <property type="evidence" value="ECO:0007669"/>
    <property type="project" value="UniProtKB-SubCell"/>
</dbReference>
<dbReference type="NCBIfam" id="TIGR01989">
    <property type="entry name" value="COQ6"/>
    <property type="match status" value="1"/>
</dbReference>
<evidence type="ECO:0000256" key="6">
    <source>
        <dbReference type="ARBA" id="ARBA00022827"/>
    </source>
</evidence>
<dbReference type="InterPro" id="IPR051205">
    <property type="entry name" value="UbiH/COQ6_monooxygenase"/>
</dbReference>
<dbReference type="PRINTS" id="PR00420">
    <property type="entry name" value="RNGMNOXGNASE"/>
</dbReference>
<evidence type="ECO:0000313" key="15">
    <source>
        <dbReference type="Proteomes" id="UP001460270"/>
    </source>
</evidence>
<comment type="caution">
    <text evidence="14">The sequence shown here is derived from an EMBL/GenBank/DDBJ whole genome shotgun (WGS) entry which is preliminary data.</text>
</comment>
<dbReference type="NCBIfam" id="TIGR01988">
    <property type="entry name" value="Ubi-OHases"/>
    <property type="match status" value="1"/>
</dbReference>
<evidence type="ECO:0000256" key="11">
    <source>
        <dbReference type="ARBA" id="ARBA00023136"/>
    </source>
</evidence>
<organism evidence="14 15">
    <name type="scientific">Mugilogobius chulae</name>
    <name type="common">yellowstripe goby</name>
    <dbReference type="NCBI Taxonomy" id="88201"/>
    <lineage>
        <taxon>Eukaryota</taxon>
        <taxon>Metazoa</taxon>
        <taxon>Chordata</taxon>
        <taxon>Craniata</taxon>
        <taxon>Vertebrata</taxon>
        <taxon>Euteleostomi</taxon>
        <taxon>Actinopterygii</taxon>
        <taxon>Neopterygii</taxon>
        <taxon>Teleostei</taxon>
        <taxon>Neoteleostei</taxon>
        <taxon>Acanthomorphata</taxon>
        <taxon>Gobiaria</taxon>
        <taxon>Gobiiformes</taxon>
        <taxon>Gobioidei</taxon>
        <taxon>Gobiidae</taxon>
        <taxon>Gobionellinae</taxon>
        <taxon>Mugilogobius</taxon>
    </lineage>
</organism>
<keyword evidence="8 12" id="KW-0560">Oxidoreductase</keyword>
<keyword evidence="9 12" id="KW-0503">Monooxygenase</keyword>
<comment type="cofactor">
    <cofactor evidence="1 12">
        <name>FAD</name>
        <dbReference type="ChEBI" id="CHEBI:57692"/>
    </cofactor>
</comment>
<proteinExistence type="inferred from homology"/>
<sequence length="427" mass="46747">MVGSAMACSLGMDPNLENKKILLLEAGHKKVMDSVPDTFSTRVSSISPGSATLLAGVGAWENITNMRCKPYKKMQVWDACSDALIIFDKDNLEDEMAYIVENDVIVAALTKQLNSLSDNVQVKYRSKVVKYTWPMPHQAADSIPWVQVTLASGETLQTKLLIGADGQNSMVRRELGIPTVKWNYDQSAVVAVLRLSEPTENNVAWQRFLPTGPIAMLPLSDSESSLVWSTSHRLAEELLQLDEESFVDAVNSAFWSNENQSDLVETAGSMFRTALSALMPSAGSPRQLPPSVAAIGPKTRVMFPLGMGHASEYIRHRVALIGDAAHRVHPLAGQGVNLGFGDVACLTHLLSQAAFNGKDLGAMQHLLEYETERQRHNLPMMAAIDLMKRLYSTDAAPMVLLRTFGLQATNMLPTLKVSFCSCELLSV</sequence>
<keyword evidence="4 12" id="KW-0831">Ubiquinone biosynthesis</keyword>
<feature type="domain" description="FAD-binding" evidence="13">
    <location>
        <begin position="309"/>
        <end position="376"/>
    </location>
</feature>
<evidence type="ECO:0000256" key="5">
    <source>
        <dbReference type="ARBA" id="ARBA00022792"/>
    </source>
</evidence>
<dbReference type="GO" id="GO:0071949">
    <property type="term" value="F:FAD binding"/>
    <property type="evidence" value="ECO:0007669"/>
    <property type="project" value="InterPro"/>
</dbReference>
<evidence type="ECO:0000256" key="8">
    <source>
        <dbReference type="ARBA" id="ARBA00023002"/>
    </source>
</evidence>
<dbReference type="Proteomes" id="UP001460270">
    <property type="component" value="Unassembled WGS sequence"/>
</dbReference>
<comment type="catalytic activity">
    <reaction evidence="12">
        <text>a 2-methoxy-6-(all-trans-polyprenyl)phenol + 2 reduced [2Fe-2S]-[ferredoxin] + O2 + 2 H(+) = a 2-methoxy-6-(all-trans-polyprenyl)benzene-1,4-diol + 2 oxidized [2Fe-2S]-[ferredoxin] + H2O</text>
        <dbReference type="Rhea" id="RHEA:81183"/>
        <dbReference type="Rhea" id="RHEA-COMP:9551"/>
        <dbReference type="Rhea" id="RHEA-COMP:10000"/>
        <dbReference type="Rhea" id="RHEA-COMP:10001"/>
        <dbReference type="Rhea" id="RHEA-COMP:10858"/>
        <dbReference type="ChEBI" id="CHEBI:15377"/>
        <dbReference type="ChEBI" id="CHEBI:15378"/>
        <dbReference type="ChEBI" id="CHEBI:15379"/>
        <dbReference type="ChEBI" id="CHEBI:33737"/>
        <dbReference type="ChEBI" id="CHEBI:33738"/>
        <dbReference type="ChEBI" id="CHEBI:62731"/>
        <dbReference type="ChEBI" id="CHEBI:84166"/>
        <dbReference type="EC" id="1.14.15.46"/>
    </reaction>
</comment>
<dbReference type="InterPro" id="IPR002938">
    <property type="entry name" value="FAD-bd"/>
</dbReference>
<dbReference type="InterPro" id="IPR010971">
    <property type="entry name" value="UbiH/COQ6"/>
</dbReference>
<keyword evidence="3 12" id="KW-0285">Flavoprotein</keyword>
<dbReference type="GO" id="GO:0120538">
    <property type="term" value="F:2-methoxy-6-polyprenolphenol 4-hydroxylase activity"/>
    <property type="evidence" value="ECO:0007669"/>
    <property type="project" value="UniProtKB-EC"/>
</dbReference>
<keyword evidence="7" id="KW-0809">Transit peptide</keyword>
<dbReference type="InterPro" id="IPR036188">
    <property type="entry name" value="FAD/NAD-bd_sf"/>
</dbReference>
<dbReference type="GO" id="GO:0106364">
    <property type="term" value="F:4-hydroxy-3-all-trans-polyprenylbenzoate oxygenase activity"/>
    <property type="evidence" value="ECO:0007669"/>
    <property type="project" value="UniProtKB-EC"/>
</dbReference>
<evidence type="ECO:0000256" key="1">
    <source>
        <dbReference type="ARBA" id="ARBA00001974"/>
    </source>
</evidence>
<keyword evidence="10 12" id="KW-0496">Mitochondrion</keyword>
<dbReference type="FunFam" id="3.50.50.60:FF:000086">
    <property type="entry name" value="Ubiquinone biosynthesis monooxygenase COQ6, mitochondrial"/>
    <property type="match status" value="1"/>
</dbReference>
<dbReference type="PANTHER" id="PTHR43876:SF7">
    <property type="entry name" value="UBIQUINONE BIOSYNTHESIS MONOOXYGENASE COQ6, MITOCHONDRIAL"/>
    <property type="match status" value="1"/>
</dbReference>
<evidence type="ECO:0000256" key="10">
    <source>
        <dbReference type="ARBA" id="ARBA00023128"/>
    </source>
</evidence>
<dbReference type="GO" id="GO:0005794">
    <property type="term" value="C:Golgi apparatus"/>
    <property type="evidence" value="ECO:0007669"/>
    <property type="project" value="UniProtKB-SubCell"/>
</dbReference>
<dbReference type="InterPro" id="IPR000689">
    <property type="entry name" value="UbQ_mOase_COQ6"/>
</dbReference>
<gene>
    <name evidence="12" type="primary">COQ6</name>
    <name evidence="14" type="ORF">WMY93_017314</name>
</gene>
<dbReference type="Gene3D" id="3.50.50.60">
    <property type="entry name" value="FAD/NAD(P)-binding domain"/>
    <property type="match status" value="2"/>
</dbReference>
<keyword evidence="6 12" id="KW-0274">FAD</keyword>
<comment type="similarity">
    <text evidence="2 12">Belongs to the UbiH/COQ6 family.</text>
</comment>
<comment type="subunit">
    <text evidence="12">Component of a multi-subunit COQ enzyme complex, composed of at least COQ3, COQ4, COQ5, COQ6, COQ7 and COQ9. Interacts with COQ8B and COQ7.</text>
</comment>
<dbReference type="GO" id="GO:0031314">
    <property type="term" value="C:extrinsic component of mitochondrial inner membrane"/>
    <property type="evidence" value="ECO:0007669"/>
    <property type="project" value="UniProtKB-UniRule"/>
</dbReference>
<name>A0AAW0NY41_9GOBI</name>
<dbReference type="PANTHER" id="PTHR43876">
    <property type="entry name" value="UBIQUINONE BIOSYNTHESIS MONOOXYGENASE COQ6, MITOCHONDRIAL"/>
    <property type="match status" value="1"/>
</dbReference>
<dbReference type="SUPFAM" id="SSF51905">
    <property type="entry name" value="FAD/NAD(P)-binding domain"/>
    <property type="match status" value="1"/>
</dbReference>
<keyword evidence="12" id="KW-0333">Golgi apparatus</keyword>
<dbReference type="AlphaFoldDB" id="A0AAW0NY41"/>